<reference evidence="1 2" key="1">
    <citation type="submission" date="2017-07" db="EMBL/GenBank/DDBJ databases">
        <title>Flavobacterium cyanobacteriorum sp. nov., isolated from cyanobacterial aggregates in a eutrophic lake.</title>
        <authorList>
            <person name="Cai H."/>
        </authorList>
    </citation>
    <scope>NUCLEOTIDE SEQUENCE [LARGE SCALE GENOMIC DNA]</scope>
    <source>
        <strain evidence="1 2">TH167</strain>
    </source>
</reference>
<protein>
    <submittedName>
        <fullName evidence="1">Uncharacterized protein</fullName>
    </submittedName>
</protein>
<evidence type="ECO:0000313" key="2">
    <source>
        <dbReference type="Proteomes" id="UP000216035"/>
    </source>
</evidence>
<dbReference type="AlphaFoldDB" id="A0A256ACU2"/>
<proteinExistence type="predicted"/>
<accession>A0A256ACU2</accession>
<organism evidence="1 2">
    <name type="scientific">Flavobacterium aurantiibacter</name>
    <dbReference type="NCBI Taxonomy" id="2023067"/>
    <lineage>
        <taxon>Bacteria</taxon>
        <taxon>Pseudomonadati</taxon>
        <taxon>Bacteroidota</taxon>
        <taxon>Flavobacteriia</taxon>
        <taxon>Flavobacteriales</taxon>
        <taxon>Flavobacteriaceae</taxon>
        <taxon>Flavobacterium</taxon>
    </lineage>
</organism>
<feature type="non-terminal residue" evidence="1">
    <location>
        <position position="681"/>
    </location>
</feature>
<dbReference type="Proteomes" id="UP000216035">
    <property type="component" value="Unassembled WGS sequence"/>
</dbReference>
<keyword evidence="2" id="KW-1185">Reference proteome</keyword>
<comment type="caution">
    <text evidence="1">The sequence shown here is derived from an EMBL/GenBank/DDBJ whole genome shotgun (WGS) entry which is preliminary data.</text>
</comment>
<feature type="non-terminal residue" evidence="1">
    <location>
        <position position="1"/>
    </location>
</feature>
<name>A0A256ACU2_9FLAO</name>
<sequence>FVQFILLQIISPNGYSFKFPLEISPASGSNIIFNSQQEFRNYITNIVTEENGTMWINVGGEGGGFLVGFKRFDITFKQNKVISSNIKGALEIKKFVYPANTIVNGQNVGGQTVHIDIEGHLSDDGDFNLTASAEPPYPITFPDVFTYSLKSVELGKEDDDFYIGTSGTLQFEGFLRETLKLGPIEIERLRIYSDGSIEFQGGSVQLIEPIVLPLGPVEITDFSNLYREYISVETNGNHFISSGGKHYHFTLKDSLDTDFILTGAEVLFYHGTTDTEINASHSGTFRLIARRPDPEGDTNGNALQTAINTTTRVYNDTRKYLIEMYKNVNETNGSGLTFGVGIDIGGAYTTDYQRKITYKINFLSSVTSYKLGLARKVSSNVTYSTDMTTNLKNAVIELLKGHLINSKGQAYRRLLECSYNLTTKQSNPVTITKVNNLEYLININAPPAFLNPNDIYSRTTGVTILNLTSSNPERAGFIESWSLIKKIFFKSFNISIPTFANSSLENTWLNNNMQCYVEAGITNSTDQLKLQDIIKGLFGVRGGMCWVKFRNHFHLIRKFQFGLAENYVYHLRTVYNDFYLESYYNKAINTLEGGSNGNEIKVKVNEVEKYLLASIQYNQGGISTSIKKLLRVAINSHDITKLKEIANIVAWGDANRSTRINNFIESSYRLPLIRTVYKSNL</sequence>
<dbReference type="EMBL" id="NOXX01000032">
    <property type="protein sequence ID" value="OYQ51498.1"/>
    <property type="molecule type" value="Genomic_DNA"/>
</dbReference>
<gene>
    <name evidence="1" type="ORF">CHX27_00295</name>
</gene>
<dbReference type="RefSeq" id="WP_165764399.1">
    <property type="nucleotide sequence ID" value="NZ_NOXX01000032.1"/>
</dbReference>
<evidence type="ECO:0000313" key="1">
    <source>
        <dbReference type="EMBL" id="OYQ51498.1"/>
    </source>
</evidence>